<name>A0ABD2KIS9_9BILA</name>
<sequence length="114" mass="13358">MQPPRINETATVSPCSREMHSEAIEHEYFFPVGTPAAGQTETRRKEKRRTNTERRHTHQRESVSSHSTRDGRRAGRATTRRECACVFPKRRADGQRDRRENVGEDNWEEEEGRH</sequence>
<dbReference type="Proteomes" id="UP001620626">
    <property type="component" value="Unassembled WGS sequence"/>
</dbReference>
<accession>A0ABD2KIS9</accession>
<dbReference type="EMBL" id="JBICBT010000752">
    <property type="protein sequence ID" value="KAL3102664.1"/>
    <property type="molecule type" value="Genomic_DNA"/>
</dbReference>
<evidence type="ECO:0000313" key="3">
    <source>
        <dbReference type="Proteomes" id="UP001620626"/>
    </source>
</evidence>
<comment type="caution">
    <text evidence="2">The sequence shown here is derived from an EMBL/GenBank/DDBJ whole genome shotgun (WGS) entry which is preliminary data.</text>
</comment>
<keyword evidence="3" id="KW-1185">Reference proteome</keyword>
<evidence type="ECO:0000256" key="1">
    <source>
        <dbReference type="SAM" id="MobiDB-lite"/>
    </source>
</evidence>
<feature type="compositionally biased region" description="Basic and acidic residues" evidence="1">
    <location>
        <begin position="90"/>
        <end position="102"/>
    </location>
</feature>
<feature type="compositionally biased region" description="Basic and acidic residues" evidence="1">
    <location>
        <begin position="41"/>
        <end position="83"/>
    </location>
</feature>
<feature type="region of interest" description="Disordered" evidence="1">
    <location>
        <begin position="26"/>
        <end position="114"/>
    </location>
</feature>
<organism evidence="2 3">
    <name type="scientific">Heterodera trifolii</name>
    <dbReference type="NCBI Taxonomy" id="157864"/>
    <lineage>
        <taxon>Eukaryota</taxon>
        <taxon>Metazoa</taxon>
        <taxon>Ecdysozoa</taxon>
        <taxon>Nematoda</taxon>
        <taxon>Chromadorea</taxon>
        <taxon>Rhabditida</taxon>
        <taxon>Tylenchina</taxon>
        <taxon>Tylenchomorpha</taxon>
        <taxon>Tylenchoidea</taxon>
        <taxon>Heteroderidae</taxon>
        <taxon>Heteroderinae</taxon>
        <taxon>Heterodera</taxon>
    </lineage>
</organism>
<evidence type="ECO:0000313" key="2">
    <source>
        <dbReference type="EMBL" id="KAL3102664.1"/>
    </source>
</evidence>
<dbReference type="AlphaFoldDB" id="A0ABD2KIS9"/>
<gene>
    <name evidence="2" type="ORF">niasHT_029475</name>
</gene>
<proteinExistence type="predicted"/>
<feature type="compositionally biased region" description="Acidic residues" evidence="1">
    <location>
        <begin position="103"/>
        <end position="114"/>
    </location>
</feature>
<reference evidence="2 3" key="1">
    <citation type="submission" date="2024-10" db="EMBL/GenBank/DDBJ databases">
        <authorList>
            <person name="Kim D."/>
        </authorList>
    </citation>
    <scope>NUCLEOTIDE SEQUENCE [LARGE SCALE GENOMIC DNA]</scope>
    <source>
        <strain evidence="2">BH-2024</strain>
    </source>
</reference>
<protein>
    <submittedName>
        <fullName evidence="2">Uncharacterized protein</fullName>
    </submittedName>
</protein>